<dbReference type="Gene3D" id="3.40.50.300">
    <property type="entry name" value="P-loop containing nucleotide triphosphate hydrolases"/>
    <property type="match status" value="3"/>
</dbReference>
<reference evidence="11" key="2">
    <citation type="submission" date="2020-08" db="EMBL/GenBank/DDBJ databases">
        <authorList>
            <person name="Chen M."/>
            <person name="Teng W."/>
            <person name="Zhao L."/>
            <person name="Hu C."/>
            <person name="Zhou Y."/>
            <person name="Han B."/>
            <person name="Song L."/>
            <person name="Shu W."/>
        </authorList>
    </citation>
    <scope>NUCLEOTIDE SEQUENCE</scope>
    <source>
        <strain evidence="11">FACHB-1277</strain>
    </source>
</reference>
<sequence length="1114" mass="130759">MDIVHPRDQLKRLRSHLEKLTEDNHLNNLDQQYQGLVAHLQEKISINRQTSHDISTESKKLEILPPTTVKLEPSNLFSDKSDFSMENRTVYQIEEHSPFLNDCMIASRQQLMNAKVETVQDFAQAIVGYEELWELLTGRKVKRIKPRVLRASGDIVLIDENGYEIQKFEYTEWKVKCITVSNGRVFIKVAYSGYKPTAKNIVTRRQKKMNIDAVEYGQDKFVNIFREIYPSFTLDEINLCKQQKDSSKQEKKLLIERIHNTLKQDYIYGNQFYELNCRVYVHQFEYIDIKQKFAQKWIRDNLKNTPDLEQSLAIGSVNSHVQLIARAGSGKTSTLVNRAIFLQKHCGIKSSEILLLAFNRKAAQEIRERLQNHLQNDLPYAMTFHALAYALVRPSQTLSYNESGGQQAQTHLIQSVINDHLKDSVYRERIKSLMIRRFKAEWFYLMRKEFNLTEEERLASRRTKPQMGIDGVTYKSIGEKFIADFLFEHDIPFIYERNFWWGYGEERTNYHPDFTLLKKVDNKKGIVIEYFGLQGDPNYDEQSERKRQYWQNQSDYFFVEINPQTLRQYGRKGLEQHLSQFLTEIGLRFRRLTEAQLWAKVDKRAINRFDKAMTSFIGRCRKKCWTPNQLSAEINNRDFDPNSEIDSIEREFLHLAEDFYVAYLNLLQQRNEEDFDGIMQRSAQIVNEGKTVFVNRDFRGDLRDIKYIMIDEYQDFSLLFHNLISAIRKHNQQALFFCVGDDWQAINSFAGADLYFYENFKEIFQPSHTLSITSNYRSGSQIVDIGNKLMSNRGISAKPSTQSQGKIQLVDIAKFQMTPIEEQEHNFDLNAILIRLISKLIKDGKEITLLSRNNDLQNAGYRIRRTIDGVEYFDKRIEIEELRKSLLDKLKLTDEQRKRVDISTTHKYKGKEKQVIIVLDADRYGNMHPDSIFNRIFGDDESKLFEDERRLLYVALTRAKNELFIVTDSFDSSPFIAGLTQTMQLKEVDWANYPVPMTEERFILVKVSNQQGRGSSPTRDINEFLRSESYRFDGNLMCWYKVELIQTFLADGSRLQYLNERNWSSQANGIEVNFCNEKGISKAAYLVNNGKWTCNFDNFEQSKPDEDDDDDIPF</sequence>
<evidence type="ECO:0000313" key="11">
    <source>
        <dbReference type="EMBL" id="MBD2152561.1"/>
    </source>
</evidence>
<dbReference type="SUPFAM" id="SSF52540">
    <property type="entry name" value="P-loop containing nucleoside triphosphate hydrolases"/>
    <property type="match status" value="1"/>
</dbReference>
<comment type="catalytic activity">
    <reaction evidence="6">
        <text>Couples ATP hydrolysis with the unwinding of duplex DNA by translocating in the 3'-5' direction.</text>
        <dbReference type="EC" id="5.6.2.4"/>
    </reaction>
</comment>
<dbReference type="PROSITE" id="PS51198">
    <property type="entry name" value="UVRD_HELICASE_ATP_BIND"/>
    <property type="match status" value="1"/>
</dbReference>
<feature type="domain" description="UvrD-like helicase ATP-binding" evidence="10">
    <location>
        <begin position="304"/>
        <end position="779"/>
    </location>
</feature>
<dbReference type="InterPro" id="IPR014016">
    <property type="entry name" value="UvrD-like_ATP-bd"/>
</dbReference>
<dbReference type="GO" id="GO:0005524">
    <property type="term" value="F:ATP binding"/>
    <property type="evidence" value="ECO:0007669"/>
    <property type="project" value="UniProtKB-UniRule"/>
</dbReference>
<proteinExistence type="predicted"/>
<dbReference type="AlphaFoldDB" id="A0A926UWL3"/>
<keyword evidence="5" id="KW-0413">Isomerase</keyword>
<dbReference type="Proteomes" id="UP000631421">
    <property type="component" value="Unassembled WGS sequence"/>
</dbReference>
<keyword evidence="4 9" id="KW-0067">ATP-binding</keyword>
<comment type="catalytic activity">
    <reaction evidence="8">
        <text>ATP + H2O = ADP + phosphate + H(+)</text>
        <dbReference type="Rhea" id="RHEA:13065"/>
        <dbReference type="ChEBI" id="CHEBI:15377"/>
        <dbReference type="ChEBI" id="CHEBI:15378"/>
        <dbReference type="ChEBI" id="CHEBI:30616"/>
        <dbReference type="ChEBI" id="CHEBI:43474"/>
        <dbReference type="ChEBI" id="CHEBI:456216"/>
        <dbReference type="EC" id="5.6.2.4"/>
    </reaction>
</comment>
<evidence type="ECO:0000313" key="12">
    <source>
        <dbReference type="Proteomes" id="UP000631421"/>
    </source>
</evidence>
<evidence type="ECO:0000256" key="8">
    <source>
        <dbReference type="ARBA" id="ARBA00048988"/>
    </source>
</evidence>
<evidence type="ECO:0000256" key="5">
    <source>
        <dbReference type="ARBA" id="ARBA00023235"/>
    </source>
</evidence>
<dbReference type="Pfam" id="PF13361">
    <property type="entry name" value="UvrD_C"/>
    <property type="match status" value="1"/>
</dbReference>
<reference evidence="11" key="1">
    <citation type="journal article" date="2015" name="ISME J.">
        <title>Draft Genome Sequence of Streptomyces incarnatus NRRL8089, which Produces the Nucleoside Antibiotic Sinefungin.</title>
        <authorList>
            <person name="Oshima K."/>
            <person name="Hattori M."/>
            <person name="Shimizu H."/>
            <person name="Fukuda K."/>
            <person name="Nemoto M."/>
            <person name="Inagaki K."/>
            <person name="Tamura T."/>
        </authorList>
    </citation>
    <scope>NUCLEOTIDE SEQUENCE</scope>
    <source>
        <strain evidence="11">FACHB-1277</strain>
    </source>
</reference>
<dbReference type="PANTHER" id="PTHR11070">
    <property type="entry name" value="UVRD / RECB / PCRA DNA HELICASE FAMILY MEMBER"/>
    <property type="match status" value="1"/>
</dbReference>
<evidence type="ECO:0000259" key="10">
    <source>
        <dbReference type="PROSITE" id="PS51198"/>
    </source>
</evidence>
<evidence type="ECO:0000256" key="7">
    <source>
        <dbReference type="ARBA" id="ARBA00034808"/>
    </source>
</evidence>
<evidence type="ECO:0000256" key="2">
    <source>
        <dbReference type="ARBA" id="ARBA00022801"/>
    </source>
</evidence>
<keyword evidence="2 9" id="KW-0378">Hydrolase</keyword>
<dbReference type="InterPro" id="IPR000212">
    <property type="entry name" value="DNA_helicase_UvrD/REP"/>
</dbReference>
<dbReference type="GO" id="GO:0000725">
    <property type="term" value="P:recombinational repair"/>
    <property type="evidence" value="ECO:0007669"/>
    <property type="project" value="TreeGrafter"/>
</dbReference>
<keyword evidence="3 9" id="KW-0347">Helicase</keyword>
<evidence type="ECO:0000256" key="6">
    <source>
        <dbReference type="ARBA" id="ARBA00034617"/>
    </source>
</evidence>
<name>A0A926UWL3_9CYAN</name>
<dbReference type="EC" id="5.6.2.4" evidence="7"/>
<accession>A0A926UWL3</accession>
<dbReference type="EMBL" id="JACJPY010000117">
    <property type="protein sequence ID" value="MBD2152561.1"/>
    <property type="molecule type" value="Genomic_DNA"/>
</dbReference>
<dbReference type="RefSeq" id="WP_190353027.1">
    <property type="nucleotide sequence ID" value="NZ_JACJPY010000117.1"/>
</dbReference>
<protein>
    <recommendedName>
        <fullName evidence="7">DNA 3'-5' helicase</fullName>
        <ecNumber evidence="7">5.6.2.4</ecNumber>
    </recommendedName>
</protein>
<evidence type="ECO:0000256" key="4">
    <source>
        <dbReference type="ARBA" id="ARBA00022840"/>
    </source>
</evidence>
<dbReference type="Pfam" id="PF00580">
    <property type="entry name" value="UvrD-helicase"/>
    <property type="match status" value="1"/>
</dbReference>
<evidence type="ECO:0000256" key="9">
    <source>
        <dbReference type="PROSITE-ProRule" id="PRU00560"/>
    </source>
</evidence>
<dbReference type="GO" id="GO:0016787">
    <property type="term" value="F:hydrolase activity"/>
    <property type="evidence" value="ECO:0007669"/>
    <property type="project" value="UniProtKB-UniRule"/>
</dbReference>
<dbReference type="GO" id="GO:0003677">
    <property type="term" value="F:DNA binding"/>
    <property type="evidence" value="ECO:0007669"/>
    <property type="project" value="InterPro"/>
</dbReference>
<dbReference type="InterPro" id="IPR014017">
    <property type="entry name" value="DNA_helicase_UvrD-like_C"/>
</dbReference>
<evidence type="ECO:0000256" key="3">
    <source>
        <dbReference type="ARBA" id="ARBA00022806"/>
    </source>
</evidence>
<keyword evidence="12" id="KW-1185">Reference proteome</keyword>
<dbReference type="PANTHER" id="PTHR11070:SF63">
    <property type="entry name" value="DNA HELICASE IV"/>
    <property type="match status" value="1"/>
</dbReference>
<organism evidence="11 12">
    <name type="scientific">Pseudanabaena cinerea FACHB-1277</name>
    <dbReference type="NCBI Taxonomy" id="2949581"/>
    <lineage>
        <taxon>Bacteria</taxon>
        <taxon>Bacillati</taxon>
        <taxon>Cyanobacteriota</taxon>
        <taxon>Cyanophyceae</taxon>
        <taxon>Pseudanabaenales</taxon>
        <taxon>Pseudanabaenaceae</taxon>
        <taxon>Pseudanabaena</taxon>
        <taxon>Pseudanabaena cinerea</taxon>
    </lineage>
</organism>
<comment type="caution">
    <text evidence="11">The sequence shown here is derived from an EMBL/GenBank/DDBJ whole genome shotgun (WGS) entry which is preliminary data.</text>
</comment>
<feature type="binding site" evidence="9">
    <location>
        <begin position="325"/>
        <end position="332"/>
    </location>
    <ligand>
        <name>ATP</name>
        <dbReference type="ChEBI" id="CHEBI:30616"/>
    </ligand>
</feature>
<evidence type="ECO:0000256" key="1">
    <source>
        <dbReference type="ARBA" id="ARBA00022741"/>
    </source>
</evidence>
<dbReference type="GO" id="GO:0043138">
    <property type="term" value="F:3'-5' DNA helicase activity"/>
    <property type="evidence" value="ECO:0007669"/>
    <property type="project" value="UniProtKB-EC"/>
</dbReference>
<keyword evidence="1 9" id="KW-0547">Nucleotide-binding</keyword>
<dbReference type="InterPro" id="IPR027417">
    <property type="entry name" value="P-loop_NTPase"/>
</dbReference>
<gene>
    <name evidence="11" type="ORF">H6F44_20915</name>
</gene>